<dbReference type="EMBL" id="BPVZ01000037">
    <property type="protein sequence ID" value="GKV12820.1"/>
    <property type="molecule type" value="Genomic_DNA"/>
</dbReference>
<keyword evidence="4" id="KW-1185">Reference proteome</keyword>
<reference evidence="3 4" key="1">
    <citation type="journal article" date="2021" name="Commun. Biol.">
        <title>The genome of Shorea leprosula (Dipterocarpaceae) highlights the ecological relevance of drought in aseasonal tropical rainforests.</title>
        <authorList>
            <person name="Ng K.K.S."/>
            <person name="Kobayashi M.J."/>
            <person name="Fawcett J.A."/>
            <person name="Hatakeyama M."/>
            <person name="Paape T."/>
            <person name="Ng C.H."/>
            <person name="Ang C.C."/>
            <person name="Tnah L.H."/>
            <person name="Lee C.T."/>
            <person name="Nishiyama T."/>
            <person name="Sese J."/>
            <person name="O'Brien M.J."/>
            <person name="Copetti D."/>
            <person name="Mohd Noor M.I."/>
            <person name="Ong R.C."/>
            <person name="Putra M."/>
            <person name="Sireger I.Z."/>
            <person name="Indrioko S."/>
            <person name="Kosugi Y."/>
            <person name="Izuno A."/>
            <person name="Isagi Y."/>
            <person name="Lee S.L."/>
            <person name="Shimizu K.K."/>
        </authorList>
    </citation>
    <scope>NUCLEOTIDE SEQUENCE [LARGE SCALE GENOMIC DNA]</scope>
    <source>
        <strain evidence="3">214</strain>
    </source>
</reference>
<dbReference type="GO" id="GO:0003676">
    <property type="term" value="F:nucleic acid binding"/>
    <property type="evidence" value="ECO:0007669"/>
    <property type="project" value="InterPro"/>
</dbReference>
<dbReference type="PANTHER" id="PTHR31635">
    <property type="entry name" value="REVERSE TRANSCRIPTASE DOMAIN-CONTAINING PROTEIN-RELATED"/>
    <property type="match status" value="1"/>
</dbReference>
<protein>
    <recommendedName>
        <fullName evidence="2">Reverse transcriptase domain-containing protein</fullName>
    </recommendedName>
</protein>
<dbReference type="Proteomes" id="UP001054252">
    <property type="component" value="Unassembled WGS sequence"/>
</dbReference>
<evidence type="ECO:0000256" key="1">
    <source>
        <dbReference type="SAM" id="MobiDB-lite"/>
    </source>
</evidence>
<organism evidence="3 4">
    <name type="scientific">Rubroshorea leprosula</name>
    <dbReference type="NCBI Taxonomy" id="152421"/>
    <lineage>
        <taxon>Eukaryota</taxon>
        <taxon>Viridiplantae</taxon>
        <taxon>Streptophyta</taxon>
        <taxon>Embryophyta</taxon>
        <taxon>Tracheophyta</taxon>
        <taxon>Spermatophyta</taxon>
        <taxon>Magnoliopsida</taxon>
        <taxon>eudicotyledons</taxon>
        <taxon>Gunneridae</taxon>
        <taxon>Pentapetalae</taxon>
        <taxon>rosids</taxon>
        <taxon>malvids</taxon>
        <taxon>Malvales</taxon>
        <taxon>Dipterocarpaceae</taxon>
        <taxon>Rubroshorea</taxon>
    </lineage>
</organism>
<dbReference type="InterPro" id="IPR043502">
    <property type="entry name" value="DNA/RNA_pol_sf"/>
</dbReference>
<accession>A0AAV5JR11</accession>
<feature type="region of interest" description="Disordered" evidence="1">
    <location>
        <begin position="179"/>
        <end position="202"/>
    </location>
</feature>
<dbReference type="Pfam" id="PF00078">
    <property type="entry name" value="RVT_1"/>
    <property type="match status" value="1"/>
</dbReference>
<comment type="caution">
    <text evidence="3">The sequence shown here is derived from an EMBL/GenBank/DDBJ whole genome shotgun (WGS) entry which is preliminary data.</text>
</comment>
<evidence type="ECO:0000259" key="2">
    <source>
        <dbReference type="PROSITE" id="PS50878"/>
    </source>
</evidence>
<feature type="region of interest" description="Disordered" evidence="1">
    <location>
        <begin position="437"/>
        <end position="463"/>
    </location>
</feature>
<dbReference type="CDD" id="cd01650">
    <property type="entry name" value="RT_nLTR_like"/>
    <property type="match status" value="1"/>
</dbReference>
<dbReference type="InterPro" id="IPR026960">
    <property type="entry name" value="RVT-Znf"/>
</dbReference>
<evidence type="ECO:0000313" key="4">
    <source>
        <dbReference type="Proteomes" id="UP001054252"/>
    </source>
</evidence>
<dbReference type="InterPro" id="IPR000477">
    <property type="entry name" value="RT_dom"/>
</dbReference>
<feature type="region of interest" description="Disordered" evidence="1">
    <location>
        <begin position="483"/>
        <end position="505"/>
    </location>
</feature>
<dbReference type="Pfam" id="PF13966">
    <property type="entry name" value="zf-RVT"/>
    <property type="match status" value="1"/>
</dbReference>
<dbReference type="PANTHER" id="PTHR31635:SF196">
    <property type="entry name" value="REVERSE TRANSCRIPTASE DOMAIN-CONTAINING PROTEIN-RELATED"/>
    <property type="match status" value="1"/>
</dbReference>
<feature type="compositionally biased region" description="Basic and acidic residues" evidence="1">
    <location>
        <begin position="186"/>
        <end position="202"/>
    </location>
</feature>
<feature type="domain" description="Reverse transcriptase" evidence="2">
    <location>
        <begin position="960"/>
        <end position="1238"/>
    </location>
</feature>
<feature type="region of interest" description="Disordered" evidence="1">
    <location>
        <begin position="519"/>
        <end position="540"/>
    </location>
</feature>
<name>A0AAV5JR11_9ROSI</name>
<gene>
    <name evidence="3" type="ORF">SLEP1_g23916</name>
</gene>
<evidence type="ECO:0000313" key="3">
    <source>
        <dbReference type="EMBL" id="GKV12820.1"/>
    </source>
</evidence>
<sequence length="1423" mass="165656">MRERVSERVSWDHGGHRSRVRQPVLNWEHDGFRHSNYQRNRGQVEMGKMQFKQNLGRKMQKDEPYNWGLYKQTTSYFFTNYPDDWSYDEMWRTFLRYGRVYDIYAPNRKSKNESRFDFVRFLGVSDKKELESKLDQIWVGGWKLWVNKPRYDEEKKEGGVKKSCTGAATVTQNRSFAEVVKGRQGSHTEEEQNKQSEAGRSRNRVVDIEDKNCTRQVEQDKSRRNNKQGRWLSATRRVWKERGMGKEWAGMEYNAKPEEYEWLDGCYVGTAHSVEMVCNLQEKFYMEGYFSCKIRAMGGKLVLLSGEDKEEVKDLVEMASDWLRQWFVEVQPWTPKMTATERFVWIRCQGVLLNAWKTDFFSTMSCSWGKFICLDDSTSKKKRFDIARFLISTPIMETITVTRQIKINGVVYQVKFSEEEFSNSFFSLKEDFMPAFNSDSEDRESWSTGSDSELKASENGWMKDVAQTGDPWVEEDDVPVRMKEKDKRQAEDVSGEGGEQVETGGFTRDKIQNLNLEIENSRSGAESKRQEIQGSGSDSIEEATRVADHMRKPNMQPVIEPNLQKESPLDEESVMQGRNQTKSPMEKLNTNKIRGNFNNRRRSEGRNKEEGDDLFWKGFEAERGRIDEWIGKQLGDCNSKKERRRVRRCSSVYNEADTGDATGLAKEIWDLATQLRAVAEDDIEVIQRIEEMEDRDRRAKTNMVNREEEDMREETKLELVDRITCRSLWGTEDLDWVAKASAGKSGGLLCVWDPRVLKRKETIEGCKEVITKVWNSCEVKGWSGFILKEKLKHTKLALKEWSNNMNIEVDSRLKDAEDTIARIDEKGEQNQLSNIDIENRRKCFIDLWKNLRIKERMWQQKSRKLWLKEGDANTNFFHRSVKGRWRRNEWSRPKLDGISFKQISWTDNEMLTAAFSEQEIKEAIWNCDSSKSPGSDGFNFRFVKTMWEVIKLDVINFVQEFQEHGRLVRGSNASFIVLISKTKNPQGIEEYRPISLIGIMYKIIAKLLANRLRKVLPMVIGEQQMAFLEGRQLAEGVVIANEVIDEVKRKKMKSFVFKVDFEKVYDKVCWEFIEYMMLRMGFNATWRKWIQECLKSSSVSILINGSPTKQFPVNKGIRQGDPLSPFLFLIVAEGLNGLVSTAMEKGWYKGVSIGSGGTMVTHLQFADDTIFFGEATEDNIRVIKCIMRTFELASGLKINFRKNELMGVGVDKSWSGKMAYRLYCKEGDLPVKYLGIPIGGSQRRVAMWQPLVESVKRKLTTWKGRHLSMGGRITLINSVLSSLPVFLIRSNGVWEWNLQWRRKLFEWEAEEAMELHSMITDVKISQGSTDRWEWIHDKNGQYTTKSAFALLTKEESGANGSTTFKRVWNPILPSKISEFNWQLLQDRIPTKMNLLRRGVIKDMRESRCGICNEDEEDSTHMFL</sequence>
<dbReference type="InterPro" id="IPR035979">
    <property type="entry name" value="RBD_domain_sf"/>
</dbReference>
<dbReference type="SUPFAM" id="SSF54928">
    <property type="entry name" value="RNA-binding domain, RBD"/>
    <property type="match status" value="1"/>
</dbReference>
<dbReference type="PROSITE" id="PS50878">
    <property type="entry name" value="RT_POL"/>
    <property type="match status" value="1"/>
</dbReference>
<dbReference type="SUPFAM" id="SSF56672">
    <property type="entry name" value="DNA/RNA polymerases"/>
    <property type="match status" value="1"/>
</dbReference>
<proteinExistence type="predicted"/>